<dbReference type="PROSITE" id="PS50005">
    <property type="entry name" value="TPR"/>
    <property type="match status" value="1"/>
</dbReference>
<dbReference type="InterPro" id="IPR029055">
    <property type="entry name" value="Ntn_hydrolases_N"/>
</dbReference>
<keyword evidence="4" id="KW-1133">Transmembrane helix</keyword>
<dbReference type="InterPro" id="IPR010430">
    <property type="entry name" value="DUF1028"/>
</dbReference>
<protein>
    <submittedName>
        <fullName evidence="5">DUF1028 domain-containing protein</fullName>
    </submittedName>
</protein>
<dbReference type="PANTHER" id="PTHR39328">
    <property type="entry name" value="BLL2871 PROTEIN"/>
    <property type="match status" value="1"/>
</dbReference>
<evidence type="ECO:0000256" key="1">
    <source>
        <dbReference type="ARBA" id="ARBA00022737"/>
    </source>
</evidence>
<dbReference type="Gene3D" id="1.25.40.10">
    <property type="entry name" value="Tetratricopeptide repeat domain"/>
    <property type="match status" value="1"/>
</dbReference>
<reference evidence="5" key="1">
    <citation type="submission" date="2021-05" db="EMBL/GenBank/DDBJ databases">
        <title>Energy efficiency and biological interactions define the core microbiome of deep oligotrophic groundwater.</title>
        <authorList>
            <person name="Mehrshad M."/>
            <person name="Lopez-Fernandez M."/>
            <person name="Bell E."/>
            <person name="Bernier-Latmani R."/>
            <person name="Bertilsson S."/>
            <person name="Dopson M."/>
        </authorList>
    </citation>
    <scope>NUCLEOTIDE SEQUENCE</scope>
    <source>
        <strain evidence="5">Modern_marine.mb.64</strain>
    </source>
</reference>
<dbReference type="Pfam" id="PF06267">
    <property type="entry name" value="DUF1028"/>
    <property type="match status" value="1"/>
</dbReference>
<evidence type="ECO:0000256" key="2">
    <source>
        <dbReference type="ARBA" id="ARBA00022803"/>
    </source>
</evidence>
<sequence length="383" mass="41970">MKRKRIWQGSDRRGGHLIGGILLLLTTLITIFITTSISNVWADESFGTFSIAAYDAQTGEVGVAVQSRVFSVGPRVAWVKGGVGAIATQAQSNETFGPRGLLLMETGLSAEETLEWLLAQDPGRENRQVGIVDINGGVANWTGSGCADWAGDSSGTGFTCQGNILANAEVVAGMIKAFQETEGQELARRMIAALHAAQAAGGDKRGQQSAAILIGRTHPDFPEYAYRYIDIRVEDHTEPIAELDRLYQMYEAQGLVQAHLNFSDWMEANGDMDGARYERERVAQVLTRALKEDVRDAEMLNSLAWFAATHDFHLPEALEAAQRAVGLEPKNSNILDTLGETHYRMGHYDKAIEVQNEAIAIAPDDEYLKEQLKKFEKAKAEGK</sequence>
<name>A0A948WEF6_UNCEI</name>
<dbReference type="SUPFAM" id="SSF48452">
    <property type="entry name" value="TPR-like"/>
    <property type="match status" value="1"/>
</dbReference>
<dbReference type="InterPro" id="IPR013105">
    <property type="entry name" value="TPR_2"/>
</dbReference>
<proteinExistence type="predicted"/>
<keyword evidence="4" id="KW-0472">Membrane</keyword>
<dbReference type="InterPro" id="IPR011990">
    <property type="entry name" value="TPR-like_helical_dom_sf"/>
</dbReference>
<dbReference type="Gene3D" id="3.60.20.10">
    <property type="entry name" value="Glutamine Phosphoribosylpyrophosphate, subunit 1, domain 1"/>
    <property type="match status" value="1"/>
</dbReference>
<dbReference type="Proteomes" id="UP000777784">
    <property type="component" value="Unassembled WGS sequence"/>
</dbReference>
<evidence type="ECO:0000256" key="3">
    <source>
        <dbReference type="PROSITE-ProRule" id="PRU00339"/>
    </source>
</evidence>
<dbReference type="Pfam" id="PF07719">
    <property type="entry name" value="TPR_2"/>
    <property type="match status" value="1"/>
</dbReference>
<gene>
    <name evidence="5" type="ORF">KJ970_17540</name>
</gene>
<keyword evidence="4" id="KW-0812">Transmembrane</keyword>
<organism evidence="5 6">
    <name type="scientific">Eiseniibacteriota bacterium</name>
    <dbReference type="NCBI Taxonomy" id="2212470"/>
    <lineage>
        <taxon>Bacteria</taxon>
        <taxon>Candidatus Eiseniibacteriota</taxon>
    </lineage>
</organism>
<dbReference type="PANTHER" id="PTHR39328:SF1">
    <property type="entry name" value="BLL2871 PROTEIN"/>
    <property type="match status" value="1"/>
</dbReference>
<evidence type="ECO:0000256" key="4">
    <source>
        <dbReference type="SAM" id="Phobius"/>
    </source>
</evidence>
<feature type="repeat" description="TPR" evidence="3">
    <location>
        <begin position="332"/>
        <end position="365"/>
    </location>
</feature>
<dbReference type="EMBL" id="JAHJDP010000099">
    <property type="protein sequence ID" value="MBU2692723.1"/>
    <property type="molecule type" value="Genomic_DNA"/>
</dbReference>
<dbReference type="SUPFAM" id="SSF56235">
    <property type="entry name" value="N-terminal nucleophile aminohydrolases (Ntn hydrolases)"/>
    <property type="match status" value="1"/>
</dbReference>
<keyword evidence="1" id="KW-0677">Repeat</keyword>
<dbReference type="InterPro" id="IPR019734">
    <property type="entry name" value="TPR_rpt"/>
</dbReference>
<comment type="caution">
    <text evidence="5">The sequence shown here is derived from an EMBL/GenBank/DDBJ whole genome shotgun (WGS) entry which is preliminary data.</text>
</comment>
<keyword evidence="2 3" id="KW-0802">TPR repeat</keyword>
<feature type="transmembrane region" description="Helical" evidence="4">
    <location>
        <begin position="21"/>
        <end position="42"/>
    </location>
</feature>
<evidence type="ECO:0000313" key="5">
    <source>
        <dbReference type="EMBL" id="MBU2692723.1"/>
    </source>
</evidence>
<dbReference type="AlphaFoldDB" id="A0A948WEF6"/>
<evidence type="ECO:0000313" key="6">
    <source>
        <dbReference type="Proteomes" id="UP000777784"/>
    </source>
</evidence>
<accession>A0A948WEF6</accession>